<proteinExistence type="predicted"/>
<organism evidence="2 3">
    <name type="scientific">Psilocybe cyanescens</name>
    <dbReference type="NCBI Taxonomy" id="93625"/>
    <lineage>
        <taxon>Eukaryota</taxon>
        <taxon>Fungi</taxon>
        <taxon>Dikarya</taxon>
        <taxon>Basidiomycota</taxon>
        <taxon>Agaricomycotina</taxon>
        <taxon>Agaricomycetes</taxon>
        <taxon>Agaricomycetidae</taxon>
        <taxon>Agaricales</taxon>
        <taxon>Agaricineae</taxon>
        <taxon>Strophariaceae</taxon>
        <taxon>Psilocybe</taxon>
    </lineage>
</organism>
<evidence type="ECO:0000313" key="2">
    <source>
        <dbReference type="EMBL" id="PPQ92028.1"/>
    </source>
</evidence>
<name>A0A409XMP6_PSICY</name>
<dbReference type="EMBL" id="NHYD01001174">
    <property type="protein sequence ID" value="PPQ92028.1"/>
    <property type="molecule type" value="Genomic_DNA"/>
</dbReference>
<dbReference type="InParanoid" id="A0A409XMP6"/>
<evidence type="ECO:0000256" key="1">
    <source>
        <dbReference type="SAM" id="MobiDB-lite"/>
    </source>
</evidence>
<feature type="non-terminal residue" evidence="2">
    <location>
        <position position="213"/>
    </location>
</feature>
<feature type="compositionally biased region" description="Acidic residues" evidence="1">
    <location>
        <begin position="93"/>
        <end position="105"/>
    </location>
</feature>
<feature type="compositionally biased region" description="Basic and acidic residues" evidence="1">
    <location>
        <begin position="196"/>
        <end position="213"/>
    </location>
</feature>
<reference evidence="2 3" key="1">
    <citation type="journal article" date="2018" name="Evol. Lett.">
        <title>Horizontal gene cluster transfer increased hallucinogenic mushroom diversity.</title>
        <authorList>
            <person name="Reynolds H.T."/>
            <person name="Vijayakumar V."/>
            <person name="Gluck-Thaler E."/>
            <person name="Korotkin H.B."/>
            <person name="Matheny P.B."/>
            <person name="Slot J.C."/>
        </authorList>
    </citation>
    <scope>NUCLEOTIDE SEQUENCE [LARGE SCALE GENOMIC DNA]</scope>
    <source>
        <strain evidence="2 3">2631</strain>
    </source>
</reference>
<keyword evidence="3" id="KW-1185">Reference proteome</keyword>
<gene>
    <name evidence="2" type="ORF">CVT25_004794</name>
</gene>
<evidence type="ECO:0000313" key="3">
    <source>
        <dbReference type="Proteomes" id="UP000283269"/>
    </source>
</evidence>
<feature type="compositionally biased region" description="Basic residues" evidence="1">
    <location>
        <begin position="18"/>
        <end position="27"/>
    </location>
</feature>
<accession>A0A409XMP6</accession>
<dbReference type="AlphaFoldDB" id="A0A409XMP6"/>
<feature type="compositionally biased region" description="Acidic residues" evidence="1">
    <location>
        <begin position="47"/>
        <end position="59"/>
    </location>
</feature>
<sequence length="213" mass="22289">MAPNASKNTATVPNSPPKTRRSTRKWARVASAVDPSAAPPAKMVAVGDEEEETDGEIGEGESVGIKGKPVKQNKAASAVDASAAPPAKKVAVGDEEEETDGEIGEGESVGIKGKPVKQNKKYAAKRGNVTESVLKDSGVAKAPPPTPVKEKILASSIAANLTLTENTAVQKPFTCQCVSKVQEEEVKSEDMEEEPDKVNEKDKGKGKARAISD</sequence>
<feature type="region of interest" description="Disordered" evidence="1">
    <location>
        <begin position="181"/>
        <end position="213"/>
    </location>
</feature>
<feature type="compositionally biased region" description="Low complexity" evidence="1">
    <location>
        <begin position="74"/>
        <end position="90"/>
    </location>
</feature>
<feature type="compositionally biased region" description="Low complexity" evidence="1">
    <location>
        <begin position="28"/>
        <end position="41"/>
    </location>
</feature>
<feature type="region of interest" description="Disordered" evidence="1">
    <location>
        <begin position="1"/>
        <end position="124"/>
    </location>
</feature>
<feature type="compositionally biased region" description="Polar residues" evidence="1">
    <location>
        <begin position="1"/>
        <end position="13"/>
    </location>
</feature>
<protein>
    <submittedName>
        <fullName evidence="2">Uncharacterized protein</fullName>
    </submittedName>
</protein>
<dbReference type="Proteomes" id="UP000283269">
    <property type="component" value="Unassembled WGS sequence"/>
</dbReference>
<comment type="caution">
    <text evidence="2">The sequence shown here is derived from an EMBL/GenBank/DDBJ whole genome shotgun (WGS) entry which is preliminary data.</text>
</comment>
<feature type="compositionally biased region" description="Basic residues" evidence="1">
    <location>
        <begin position="114"/>
        <end position="124"/>
    </location>
</feature>